<dbReference type="Proteomes" id="UP000284779">
    <property type="component" value="Unassembled WGS sequence"/>
</dbReference>
<dbReference type="Proteomes" id="UP000284598">
    <property type="component" value="Unassembled WGS sequence"/>
</dbReference>
<dbReference type="CDD" id="cd01876">
    <property type="entry name" value="YihA_EngB"/>
    <property type="match status" value="1"/>
</dbReference>
<evidence type="ECO:0000313" key="16">
    <source>
        <dbReference type="Proteomes" id="UP000283314"/>
    </source>
</evidence>
<keyword evidence="6" id="KW-0460">Magnesium</keyword>
<evidence type="ECO:0000313" key="13">
    <source>
        <dbReference type="EMBL" id="RHA52235.1"/>
    </source>
</evidence>
<dbReference type="Proteomes" id="UP000285740">
    <property type="component" value="Unassembled WGS sequence"/>
</dbReference>
<dbReference type="EMBL" id="QROT01000012">
    <property type="protein sequence ID" value="RHL42882.1"/>
    <property type="molecule type" value="Genomic_DNA"/>
</dbReference>
<evidence type="ECO:0000256" key="9">
    <source>
        <dbReference type="ARBA" id="ARBA00023306"/>
    </source>
</evidence>
<dbReference type="GO" id="GO:0005829">
    <property type="term" value="C:cytosol"/>
    <property type="evidence" value="ECO:0007669"/>
    <property type="project" value="TreeGrafter"/>
</dbReference>
<dbReference type="Proteomes" id="UP000283314">
    <property type="component" value="Unassembled WGS sequence"/>
</dbReference>
<dbReference type="PANTHER" id="PTHR11649:SF13">
    <property type="entry name" value="ENGB-TYPE G DOMAIN-CONTAINING PROTEIN"/>
    <property type="match status" value="1"/>
</dbReference>
<comment type="similarity">
    <text evidence="2 10">Belongs to the TRAFAC class TrmE-Era-EngA-EngB-Septin-like GTPase superfamily. EngB GTPase family.</text>
</comment>
<evidence type="ECO:0000256" key="6">
    <source>
        <dbReference type="ARBA" id="ARBA00022842"/>
    </source>
</evidence>
<evidence type="ECO:0000313" key="18">
    <source>
        <dbReference type="Proteomes" id="UP000284779"/>
    </source>
</evidence>
<evidence type="ECO:0000313" key="12">
    <source>
        <dbReference type="EMBL" id="RHA16833.1"/>
    </source>
</evidence>
<dbReference type="HAMAP" id="MF_00321">
    <property type="entry name" value="GTPase_EngB"/>
    <property type="match status" value="1"/>
</dbReference>
<dbReference type="GO" id="GO:0046872">
    <property type="term" value="F:metal ion binding"/>
    <property type="evidence" value="ECO:0007669"/>
    <property type="project" value="UniProtKB-KW"/>
</dbReference>
<evidence type="ECO:0000313" key="14">
    <source>
        <dbReference type="EMBL" id="RHA78402.1"/>
    </source>
</evidence>
<dbReference type="GeneID" id="66467996"/>
<keyword evidence="9 10" id="KW-0131">Cell cycle</keyword>
<keyword evidence="18" id="KW-1185">Reference proteome</keyword>
<evidence type="ECO:0000256" key="4">
    <source>
        <dbReference type="ARBA" id="ARBA00022723"/>
    </source>
</evidence>
<dbReference type="PANTHER" id="PTHR11649">
    <property type="entry name" value="MSS1/TRME-RELATED GTP-BINDING PROTEIN"/>
    <property type="match status" value="1"/>
</dbReference>
<evidence type="ECO:0000256" key="7">
    <source>
        <dbReference type="ARBA" id="ARBA00023134"/>
    </source>
</evidence>
<comment type="caution">
    <text evidence="14">The sequence shown here is derived from an EMBL/GenBank/DDBJ whole genome shotgun (WGS) entry which is preliminary data.</text>
</comment>
<sequence>MIIKNVELETVCGITSKLPDNQLCEIAFAGKSNVGKSSLINGLVNRKALARTSSQPGKTQTINFYNVNKELYFVDLPGYGYANVSLKVKEQWGKMIERYLHESQVLKAVFLLIDIRHEPSANDVNMYQWILANGYEPIIIATKADKIKRSQLQKHIKMIKTELNVVPGTKVLTFSALTKQGKDEILDLIEEIVEE</sequence>
<evidence type="ECO:0000313" key="15">
    <source>
        <dbReference type="EMBL" id="RHL42882.1"/>
    </source>
</evidence>
<dbReference type="InterPro" id="IPR006073">
    <property type="entry name" value="GTP-bd"/>
</dbReference>
<evidence type="ECO:0000256" key="8">
    <source>
        <dbReference type="ARBA" id="ARBA00023210"/>
    </source>
</evidence>
<dbReference type="EMBL" id="QSFO01000017">
    <property type="protein sequence ID" value="RHA52235.1"/>
    <property type="molecule type" value="Genomic_DNA"/>
</dbReference>
<evidence type="ECO:0000313" key="17">
    <source>
        <dbReference type="Proteomes" id="UP000284598"/>
    </source>
</evidence>
<dbReference type="GO" id="GO:0005525">
    <property type="term" value="F:GTP binding"/>
    <property type="evidence" value="ECO:0007669"/>
    <property type="project" value="UniProtKB-UniRule"/>
</dbReference>
<keyword evidence="3 10" id="KW-0132">Cell division</keyword>
<accession>A0A413T495</accession>
<dbReference type="NCBIfam" id="TIGR03598">
    <property type="entry name" value="GTPase_YsxC"/>
    <property type="match status" value="1"/>
</dbReference>
<dbReference type="GO" id="GO:0000917">
    <property type="term" value="P:division septum assembly"/>
    <property type="evidence" value="ECO:0007669"/>
    <property type="project" value="UniProtKB-KW"/>
</dbReference>
<dbReference type="AlphaFoldDB" id="A0A413T495"/>
<dbReference type="EMBL" id="QSFV01000035">
    <property type="protein sequence ID" value="RHA78402.1"/>
    <property type="molecule type" value="Genomic_DNA"/>
</dbReference>
<dbReference type="SUPFAM" id="SSF52540">
    <property type="entry name" value="P-loop containing nucleoside triphosphate hydrolases"/>
    <property type="match status" value="1"/>
</dbReference>
<name>A0A413T495_9FIRM</name>
<evidence type="ECO:0000256" key="1">
    <source>
        <dbReference type="ARBA" id="ARBA00001946"/>
    </source>
</evidence>
<dbReference type="RefSeq" id="WP_005359568.1">
    <property type="nucleotide sequence ID" value="NZ_CABJDQ010000012.1"/>
</dbReference>
<comment type="function">
    <text evidence="10">Necessary for normal cell division and for the maintenance of normal septation.</text>
</comment>
<keyword evidence="8 10" id="KW-0717">Septation</keyword>
<gene>
    <name evidence="10" type="primary">engB</name>
    <name evidence="15" type="ORF">DW018_12160</name>
    <name evidence="14" type="ORF">DW918_09220</name>
    <name evidence="13" type="ORF">DW929_11465</name>
    <name evidence="12" type="ORF">DW944_11170</name>
</gene>
<keyword evidence="4" id="KW-0479">Metal-binding</keyword>
<evidence type="ECO:0000256" key="3">
    <source>
        <dbReference type="ARBA" id="ARBA00022618"/>
    </source>
</evidence>
<dbReference type="FunFam" id="3.40.50.300:FF:000098">
    <property type="entry name" value="Probable GTP-binding protein EngB"/>
    <property type="match status" value="1"/>
</dbReference>
<keyword evidence="7 10" id="KW-0342">GTP-binding</keyword>
<evidence type="ECO:0000256" key="10">
    <source>
        <dbReference type="HAMAP-Rule" id="MF_00321"/>
    </source>
</evidence>
<dbReference type="Gene3D" id="3.40.50.300">
    <property type="entry name" value="P-loop containing nucleotide triphosphate hydrolases"/>
    <property type="match status" value="1"/>
</dbReference>
<reference evidence="16 17" key="1">
    <citation type="submission" date="2018-08" db="EMBL/GenBank/DDBJ databases">
        <title>A genome reference for cultivated species of the human gut microbiota.</title>
        <authorList>
            <person name="Zou Y."/>
            <person name="Xue W."/>
            <person name="Luo G."/>
        </authorList>
    </citation>
    <scope>NUCLEOTIDE SEQUENCE [LARGE SCALE GENOMIC DNA]</scope>
    <source>
        <strain evidence="15 16">AF37-4</strain>
        <strain evidence="14 19">AM42-30</strain>
        <strain evidence="13 17">AM43-2</strain>
        <strain evidence="12 18">AM44-11BH</strain>
    </source>
</reference>
<dbReference type="InterPro" id="IPR027417">
    <property type="entry name" value="P-loop_NTPase"/>
</dbReference>
<dbReference type="Pfam" id="PF01926">
    <property type="entry name" value="MMR_HSR1"/>
    <property type="match status" value="1"/>
</dbReference>
<organism evidence="14 19">
    <name type="scientific">Eubacterium ventriosum</name>
    <dbReference type="NCBI Taxonomy" id="39496"/>
    <lineage>
        <taxon>Bacteria</taxon>
        <taxon>Bacillati</taxon>
        <taxon>Bacillota</taxon>
        <taxon>Clostridia</taxon>
        <taxon>Eubacteriales</taxon>
        <taxon>Eubacteriaceae</taxon>
        <taxon>Eubacterium</taxon>
    </lineage>
</organism>
<proteinExistence type="inferred from homology"/>
<evidence type="ECO:0000259" key="11">
    <source>
        <dbReference type="PROSITE" id="PS51706"/>
    </source>
</evidence>
<evidence type="ECO:0000256" key="5">
    <source>
        <dbReference type="ARBA" id="ARBA00022741"/>
    </source>
</evidence>
<evidence type="ECO:0000313" key="19">
    <source>
        <dbReference type="Proteomes" id="UP000285740"/>
    </source>
</evidence>
<comment type="cofactor">
    <cofactor evidence="1">
        <name>Mg(2+)</name>
        <dbReference type="ChEBI" id="CHEBI:18420"/>
    </cofactor>
</comment>
<keyword evidence="5 10" id="KW-0547">Nucleotide-binding</keyword>
<dbReference type="PROSITE" id="PS51706">
    <property type="entry name" value="G_ENGB"/>
    <property type="match status" value="1"/>
</dbReference>
<dbReference type="EMBL" id="QSFD01000014">
    <property type="protein sequence ID" value="RHA16833.1"/>
    <property type="molecule type" value="Genomic_DNA"/>
</dbReference>
<feature type="domain" description="EngB-type G" evidence="11">
    <location>
        <begin position="22"/>
        <end position="195"/>
    </location>
</feature>
<protein>
    <recommendedName>
        <fullName evidence="10">Probable GTP-binding protein EngB</fullName>
    </recommendedName>
</protein>
<evidence type="ECO:0000256" key="2">
    <source>
        <dbReference type="ARBA" id="ARBA00009638"/>
    </source>
</evidence>
<dbReference type="InterPro" id="IPR019987">
    <property type="entry name" value="GTP-bd_ribosome_bio_YsxC"/>
</dbReference>
<dbReference type="InterPro" id="IPR030393">
    <property type="entry name" value="G_ENGB_dom"/>
</dbReference>